<evidence type="ECO:0000256" key="1">
    <source>
        <dbReference type="ARBA" id="ARBA00005510"/>
    </source>
</evidence>
<name>A0A4S8J8X7_MUSBA</name>
<keyword evidence="7" id="KW-1185">Reference proteome</keyword>
<dbReference type="EMBL" id="PYDT01000006">
    <property type="protein sequence ID" value="THU58051.1"/>
    <property type="molecule type" value="Genomic_DNA"/>
</dbReference>
<feature type="compositionally biased region" description="Basic and acidic residues" evidence="4">
    <location>
        <begin position="40"/>
        <end position="53"/>
    </location>
</feature>
<feature type="compositionally biased region" description="Basic and acidic residues" evidence="4">
    <location>
        <begin position="184"/>
        <end position="204"/>
    </location>
</feature>
<feature type="region of interest" description="Disordered" evidence="4">
    <location>
        <begin position="40"/>
        <end position="109"/>
    </location>
</feature>
<organism evidence="6 7">
    <name type="scientific">Musa balbisiana</name>
    <name type="common">Banana</name>
    <dbReference type="NCBI Taxonomy" id="52838"/>
    <lineage>
        <taxon>Eukaryota</taxon>
        <taxon>Viridiplantae</taxon>
        <taxon>Streptophyta</taxon>
        <taxon>Embryophyta</taxon>
        <taxon>Tracheophyta</taxon>
        <taxon>Spermatophyta</taxon>
        <taxon>Magnoliopsida</taxon>
        <taxon>Liliopsida</taxon>
        <taxon>Zingiberales</taxon>
        <taxon>Musaceae</taxon>
        <taxon>Musa</taxon>
    </lineage>
</organism>
<dbReference type="GO" id="GO:0046983">
    <property type="term" value="F:protein dimerization activity"/>
    <property type="evidence" value="ECO:0007669"/>
    <property type="project" value="InterPro"/>
</dbReference>
<dbReference type="InterPro" id="IPR044295">
    <property type="entry name" value="BIM1/2/3"/>
</dbReference>
<gene>
    <name evidence="6" type="ORF">C4D60_Mb03t10080</name>
</gene>
<dbReference type="SMART" id="SM00353">
    <property type="entry name" value="HLH"/>
    <property type="match status" value="2"/>
</dbReference>
<dbReference type="SUPFAM" id="SSF47459">
    <property type="entry name" value="HLH, helix-loop-helix DNA-binding domain"/>
    <property type="match status" value="2"/>
</dbReference>
<dbReference type="PANTHER" id="PTHR46412:SF6">
    <property type="entry name" value="TRANSCRIPTION FACTOR BIM2"/>
    <property type="match status" value="1"/>
</dbReference>
<evidence type="ECO:0000256" key="2">
    <source>
        <dbReference type="ARBA" id="ARBA00023015"/>
    </source>
</evidence>
<dbReference type="Proteomes" id="UP000317650">
    <property type="component" value="Chromosome 3"/>
</dbReference>
<dbReference type="CDD" id="cd11453">
    <property type="entry name" value="bHLH_AtBIM_like"/>
    <property type="match status" value="1"/>
</dbReference>
<dbReference type="STRING" id="52838.A0A4S8J8X7"/>
<feature type="compositionally biased region" description="Basic and acidic residues" evidence="4">
    <location>
        <begin position="211"/>
        <end position="220"/>
    </location>
</feature>
<comment type="similarity">
    <text evidence="1">Belongs to the bHLH protein family.</text>
</comment>
<feature type="region of interest" description="Disordered" evidence="4">
    <location>
        <begin position="159"/>
        <end position="220"/>
    </location>
</feature>
<keyword evidence="2" id="KW-0805">Transcription regulation</keyword>
<dbReference type="InterPro" id="IPR011598">
    <property type="entry name" value="bHLH_dom"/>
</dbReference>
<feature type="domain" description="BHLH" evidence="5">
    <location>
        <begin position="205"/>
        <end position="255"/>
    </location>
</feature>
<keyword evidence="3" id="KW-0804">Transcription</keyword>
<sequence length="638" mass="69967">MELQGKKVTHDFLSLCSPDSSFQLQDPRASSQGLFLKTRDFLQPLEREEKGGEAADGGSVPAERNASSISHVGAGQGAEKLEGSAQRVLPIGLQTKPEPDYGSRSTTTSYGSYAGGVSYTLWDDNDTASRGQWPPPSLAALVATKHTWAPEKKRFMEAAASRSSRGYEVDDEEEAFGKRQGSSSHKDSSIKAEGKAFSSDERPNTPRSKHSATEQRRRTKINDRFQILRELIPHSDQKRDKASFLLEVIEYIRFLQEKAQNYESSYPGSNQDEIKLMPWQKKNPASENASQIIRNDSAAPAQILSEKLENMPSTMVGSPATDAPAGNSCKTTEAATRFASNMAIHDQSPWSVRSCREMLNEREELALDEGTISVSAAYSHGLLNTLTQALQSSGVDLSRASISVQINLGKRAKRPAAIATIKILRELIPHSDQKRDKASFLLEVIEYIRFLQEKAQNYESSYPGSNQDEIKLMPWQKKNPASENASQIIRNDSAAPAQILSEKLENMPSTMVGSPATDAPAGNSCKTTEAATRFASNMAIHDQSPWSVRSCREMLNEREELALDEGTISVSAAYSHGLLNTLTQALQSSGVDLSRASISVQINLGKRAKRPAAIATIKEQKDPASIFQSSKRRKAENS</sequence>
<dbReference type="Pfam" id="PF00010">
    <property type="entry name" value="HLH"/>
    <property type="match status" value="2"/>
</dbReference>
<evidence type="ECO:0000259" key="5">
    <source>
        <dbReference type="PROSITE" id="PS50888"/>
    </source>
</evidence>
<dbReference type="PANTHER" id="PTHR46412">
    <property type="entry name" value="BES1-INTERACTING MYC-LIKE PROTEIN"/>
    <property type="match status" value="1"/>
</dbReference>
<accession>A0A4S8J8X7</accession>
<dbReference type="GO" id="GO:0003700">
    <property type="term" value="F:DNA-binding transcription factor activity"/>
    <property type="evidence" value="ECO:0007669"/>
    <property type="project" value="InterPro"/>
</dbReference>
<dbReference type="AlphaFoldDB" id="A0A4S8J8X7"/>
<reference evidence="6 7" key="1">
    <citation type="journal article" date="2019" name="Nat. Plants">
        <title>Genome sequencing of Musa balbisiana reveals subgenome evolution and function divergence in polyploid bananas.</title>
        <authorList>
            <person name="Yao X."/>
        </authorList>
    </citation>
    <scope>NUCLEOTIDE SEQUENCE [LARGE SCALE GENOMIC DNA]</scope>
    <source>
        <strain evidence="7">cv. DH-PKW</strain>
        <tissue evidence="6">Leaves</tissue>
    </source>
</reference>
<evidence type="ECO:0000256" key="4">
    <source>
        <dbReference type="SAM" id="MobiDB-lite"/>
    </source>
</evidence>
<evidence type="ECO:0000256" key="3">
    <source>
        <dbReference type="ARBA" id="ARBA00023163"/>
    </source>
</evidence>
<feature type="domain" description="BHLH" evidence="5">
    <location>
        <begin position="401"/>
        <end position="451"/>
    </location>
</feature>
<comment type="caution">
    <text evidence="6">The sequence shown here is derived from an EMBL/GenBank/DDBJ whole genome shotgun (WGS) entry which is preliminary data.</text>
</comment>
<dbReference type="GO" id="GO:0006351">
    <property type="term" value="P:DNA-templated transcription"/>
    <property type="evidence" value="ECO:0007669"/>
    <property type="project" value="InterPro"/>
</dbReference>
<dbReference type="InterPro" id="IPR036638">
    <property type="entry name" value="HLH_DNA-bd_sf"/>
</dbReference>
<evidence type="ECO:0000313" key="7">
    <source>
        <dbReference type="Proteomes" id="UP000317650"/>
    </source>
</evidence>
<proteinExistence type="inferred from homology"/>
<dbReference type="PROSITE" id="PS50888">
    <property type="entry name" value="BHLH"/>
    <property type="match status" value="2"/>
</dbReference>
<evidence type="ECO:0000313" key="6">
    <source>
        <dbReference type="EMBL" id="THU58051.1"/>
    </source>
</evidence>
<protein>
    <recommendedName>
        <fullName evidence="5">BHLH domain-containing protein</fullName>
    </recommendedName>
</protein>
<dbReference type="Gene3D" id="4.10.280.10">
    <property type="entry name" value="Helix-loop-helix DNA-binding domain"/>
    <property type="match status" value="2"/>
</dbReference>